<dbReference type="AlphaFoldDB" id="A0AA40PQK9"/>
<evidence type="ECO:0008006" key="4">
    <source>
        <dbReference type="Google" id="ProtNLM"/>
    </source>
</evidence>
<comment type="caution">
    <text evidence="2">The sequence shown here is derived from an EMBL/GenBank/DDBJ whole genome shotgun (WGS) entry which is preliminary data.</text>
</comment>
<sequence length="250" mass="29127">MGNLKTLLENRFKKTSPNKVESLARKRMEGELSPMPRKTTQHLLSSQEQDRLQKLLEHYSLEKQVKQQDVQYLCVLSAEIKQIHHQAVLLHGERIKKVRDLLKSYREGAFSSWLMLTYGNRQTPYNFLVYYELFSLLPDALKIEAEKMPRQAMYTLASRQGSQEKKEEIIRNYKGENKDELLRIIRKEFPLIASDCRQTSVSKQALAFLVKGTQLLSKCSTLSLEEKGTLEKLLKKLKKVKNNLFPDIKV</sequence>
<name>A0AA40PQK9_9CHLA</name>
<reference evidence="2 3" key="1">
    <citation type="submission" date="2015-06" db="EMBL/GenBank/DDBJ databases">
        <title>More than comparative genomics: Whole genome sequencing reveals elusive C. pecorum plasmid and re-evaluates genetic differences and phylogenetic relationships between C. pecorum from pig, cattle, sheep and koala hosts.</title>
        <authorList>
            <person name="Jelocnik M."/>
            <person name="Bachmann N.L."/>
            <person name="Kaltenboeck B."/>
            <person name="Waugh C."/>
            <person name="Woolford L."/>
            <person name="Speight N."/>
            <person name="Gillett A."/>
            <person name="Higgins D."/>
            <person name="Flanagan C."/>
            <person name="Myers G."/>
            <person name="Timms P."/>
            <person name="Polkinghorne A."/>
        </authorList>
    </citation>
    <scope>NUCLEOTIDE SEQUENCE [LARGE SCALE GENOMIC DNA]</scope>
    <source>
        <strain evidence="2 3">L1</strain>
    </source>
</reference>
<organism evidence="2 3">
    <name type="scientific">Chlamydia pecorum</name>
    <dbReference type="NCBI Taxonomy" id="85991"/>
    <lineage>
        <taxon>Bacteria</taxon>
        <taxon>Pseudomonadati</taxon>
        <taxon>Chlamydiota</taxon>
        <taxon>Chlamydiia</taxon>
        <taxon>Chlamydiales</taxon>
        <taxon>Chlamydiaceae</taxon>
        <taxon>Chlamydia/Chlamydophila group</taxon>
        <taxon>Chlamydia</taxon>
    </lineage>
</organism>
<gene>
    <name evidence="2" type="ORF">cpL1_0228</name>
</gene>
<evidence type="ECO:0000313" key="2">
    <source>
        <dbReference type="EMBL" id="KTF29017.1"/>
    </source>
</evidence>
<dbReference type="RefSeq" id="WP_021756957.1">
    <property type="nucleotide sequence ID" value="NZ_LFRH01000001.1"/>
</dbReference>
<dbReference type="EMBL" id="LFRH01000001">
    <property type="protein sequence ID" value="KTF29017.1"/>
    <property type="molecule type" value="Genomic_DNA"/>
</dbReference>
<protein>
    <recommendedName>
        <fullName evidence="4">Virulence plasmid protein pGP6-D-related protein</fullName>
    </recommendedName>
</protein>
<comment type="similarity">
    <text evidence="1">Belongs to the UPF0137 (pGP6-D) family.</text>
</comment>
<evidence type="ECO:0000313" key="3">
    <source>
        <dbReference type="Proteomes" id="UP000054301"/>
    </source>
</evidence>
<dbReference type="Pfam" id="PF03677">
    <property type="entry name" value="UPF0137"/>
    <property type="match status" value="1"/>
</dbReference>
<dbReference type="InterPro" id="IPR005350">
    <property type="entry name" value="UPF0137"/>
</dbReference>
<evidence type="ECO:0000256" key="1">
    <source>
        <dbReference type="ARBA" id="ARBA00006121"/>
    </source>
</evidence>
<accession>A0AA40PQK9</accession>
<dbReference type="Proteomes" id="UP000054301">
    <property type="component" value="Unassembled WGS sequence"/>
</dbReference>
<proteinExistence type="inferred from homology"/>